<gene>
    <name evidence="1" type="ORF">HGA05_22380</name>
</gene>
<dbReference type="Gene3D" id="3.30.530.20">
    <property type="match status" value="1"/>
</dbReference>
<dbReference type="AlphaFoldDB" id="A0A846WRM2"/>
<comment type="caution">
    <text evidence="1">The sequence shown here is derived from an EMBL/GenBank/DDBJ whole genome shotgun (WGS) entry which is preliminary data.</text>
</comment>
<name>A0A846WRM2_9ACTN</name>
<dbReference type="InterPro" id="IPR019587">
    <property type="entry name" value="Polyketide_cyclase/dehydratase"/>
</dbReference>
<proteinExistence type="predicted"/>
<protein>
    <submittedName>
        <fullName evidence="1">SRPBCC family protein</fullName>
    </submittedName>
</protein>
<dbReference type="RefSeq" id="WP_006369957.1">
    <property type="nucleotide sequence ID" value="NZ_JAAXPC010000017.1"/>
</dbReference>
<dbReference type="InterPro" id="IPR023393">
    <property type="entry name" value="START-like_dom_sf"/>
</dbReference>
<evidence type="ECO:0000313" key="2">
    <source>
        <dbReference type="Proteomes" id="UP000563898"/>
    </source>
</evidence>
<dbReference type="CDD" id="cd07812">
    <property type="entry name" value="SRPBCC"/>
    <property type="match status" value="1"/>
</dbReference>
<dbReference type="Proteomes" id="UP000563898">
    <property type="component" value="Unassembled WGS sequence"/>
</dbReference>
<dbReference type="EMBL" id="JAAXPC010000017">
    <property type="protein sequence ID" value="NKY04318.1"/>
    <property type="molecule type" value="Genomic_DNA"/>
</dbReference>
<dbReference type="Pfam" id="PF10604">
    <property type="entry name" value="Polyketide_cyc2"/>
    <property type="match status" value="1"/>
</dbReference>
<evidence type="ECO:0000313" key="1">
    <source>
        <dbReference type="EMBL" id="NKY04318.1"/>
    </source>
</evidence>
<dbReference type="SUPFAM" id="SSF55961">
    <property type="entry name" value="Bet v1-like"/>
    <property type="match status" value="1"/>
</dbReference>
<reference evidence="1 2" key="1">
    <citation type="submission" date="2020-04" db="EMBL/GenBank/DDBJ databases">
        <title>MicrobeNet Type strains.</title>
        <authorList>
            <person name="Nicholson A.C."/>
        </authorList>
    </citation>
    <scope>NUCLEOTIDE SEQUENCE [LARGE SCALE GENOMIC DNA]</scope>
    <source>
        <strain evidence="1 2">ATCC BAA-14</strain>
    </source>
</reference>
<accession>A0A846WRM2</accession>
<sequence length="151" mass="16728">MKPVIEHSTASPDQVWSVLSDGWLYSSWVVGAARIRQVDAGWPAAGTRIHHSVGAWPALLDDKTWVRRIDTTSPDATTLELSAAAWPFGRARVVVTVRPDPDGTQLEMVEHAETPPMSWLPDEVQHLAMAPRLRECLRRLASMAEGVDRKA</sequence>
<organism evidence="1 2">
    <name type="scientific">Gordonia polyisoprenivorans</name>
    <dbReference type="NCBI Taxonomy" id="84595"/>
    <lineage>
        <taxon>Bacteria</taxon>
        <taxon>Bacillati</taxon>
        <taxon>Actinomycetota</taxon>
        <taxon>Actinomycetes</taxon>
        <taxon>Mycobacteriales</taxon>
        <taxon>Gordoniaceae</taxon>
        <taxon>Gordonia</taxon>
    </lineage>
</organism>